<evidence type="ECO:0000313" key="2">
    <source>
        <dbReference type="EMBL" id="KAK4324848.1"/>
    </source>
</evidence>
<dbReference type="PROSITE" id="PS50828">
    <property type="entry name" value="SMR"/>
    <property type="match status" value="1"/>
</dbReference>
<dbReference type="EMBL" id="JAWZYT010000318">
    <property type="protein sequence ID" value="KAK4324848.1"/>
    <property type="molecule type" value="Genomic_DNA"/>
</dbReference>
<dbReference type="AlphaFoldDB" id="A0AAE1QEF4"/>
<dbReference type="Pfam" id="PF01713">
    <property type="entry name" value="Smr"/>
    <property type="match status" value="1"/>
</dbReference>
<dbReference type="SMART" id="SM00463">
    <property type="entry name" value="SMR"/>
    <property type="match status" value="1"/>
</dbReference>
<dbReference type="Proteomes" id="UP001292094">
    <property type="component" value="Unassembled WGS sequence"/>
</dbReference>
<proteinExistence type="predicted"/>
<name>A0AAE1QEF4_9EUCA</name>
<dbReference type="InterPro" id="IPR002625">
    <property type="entry name" value="Smr_dom"/>
</dbReference>
<sequence length="153" mass="17575">MCWLFFKDYSCFPCEKQRWPGIAASETFFNSGQALPPPFADEYDLTSDDTQILHFRHGSFHVSDIITEHNGVPQLDLHRMTVIEAKDITSKFLLQSREKHDSVYIVTGRGLHSENKTPILKPIIGDLLTSSGYRFEECYKGGCYEVQLNEMYS</sequence>
<dbReference type="Gene3D" id="3.30.1370.110">
    <property type="match status" value="1"/>
</dbReference>
<dbReference type="SUPFAM" id="SSF160443">
    <property type="entry name" value="SMR domain-like"/>
    <property type="match status" value="1"/>
</dbReference>
<dbReference type="InterPro" id="IPR052772">
    <property type="entry name" value="Endo/PolyKinase_Domain-Protein"/>
</dbReference>
<reference evidence="2" key="1">
    <citation type="submission" date="2023-11" db="EMBL/GenBank/DDBJ databases">
        <title>Genome assemblies of two species of porcelain crab, Petrolisthes cinctipes and Petrolisthes manimaculis (Anomura: Porcellanidae).</title>
        <authorList>
            <person name="Angst P."/>
        </authorList>
    </citation>
    <scope>NUCLEOTIDE SEQUENCE</scope>
    <source>
        <strain evidence="2">PB745_02</strain>
        <tissue evidence="2">Gill</tissue>
    </source>
</reference>
<evidence type="ECO:0000313" key="3">
    <source>
        <dbReference type="Proteomes" id="UP001292094"/>
    </source>
</evidence>
<dbReference type="InterPro" id="IPR036063">
    <property type="entry name" value="Smr_dom_sf"/>
</dbReference>
<dbReference type="GO" id="GO:0004519">
    <property type="term" value="F:endonuclease activity"/>
    <property type="evidence" value="ECO:0007669"/>
    <property type="project" value="TreeGrafter"/>
</dbReference>
<dbReference type="PANTHER" id="PTHR46535">
    <property type="entry name" value="NEDD4-BINDING PROTEIN 2"/>
    <property type="match status" value="1"/>
</dbReference>
<protein>
    <recommendedName>
        <fullName evidence="1">Smr domain-containing protein</fullName>
    </recommendedName>
</protein>
<dbReference type="GO" id="GO:0005634">
    <property type="term" value="C:nucleus"/>
    <property type="evidence" value="ECO:0007669"/>
    <property type="project" value="TreeGrafter"/>
</dbReference>
<feature type="domain" description="Smr" evidence="1">
    <location>
        <begin position="75"/>
        <end position="149"/>
    </location>
</feature>
<comment type="caution">
    <text evidence="2">The sequence shown here is derived from an EMBL/GenBank/DDBJ whole genome shotgun (WGS) entry which is preliminary data.</text>
</comment>
<keyword evidence="3" id="KW-1185">Reference proteome</keyword>
<organism evidence="2 3">
    <name type="scientific">Petrolisthes manimaculis</name>
    <dbReference type="NCBI Taxonomy" id="1843537"/>
    <lineage>
        <taxon>Eukaryota</taxon>
        <taxon>Metazoa</taxon>
        <taxon>Ecdysozoa</taxon>
        <taxon>Arthropoda</taxon>
        <taxon>Crustacea</taxon>
        <taxon>Multicrustacea</taxon>
        <taxon>Malacostraca</taxon>
        <taxon>Eumalacostraca</taxon>
        <taxon>Eucarida</taxon>
        <taxon>Decapoda</taxon>
        <taxon>Pleocyemata</taxon>
        <taxon>Anomura</taxon>
        <taxon>Galatheoidea</taxon>
        <taxon>Porcellanidae</taxon>
        <taxon>Petrolisthes</taxon>
    </lineage>
</organism>
<gene>
    <name evidence="2" type="ORF">Pmani_004550</name>
</gene>
<accession>A0AAE1QEF4</accession>
<dbReference type="PANTHER" id="PTHR46535:SF1">
    <property type="entry name" value="NEDD4-BINDING PROTEIN 2"/>
    <property type="match status" value="1"/>
</dbReference>
<evidence type="ECO:0000259" key="1">
    <source>
        <dbReference type="PROSITE" id="PS50828"/>
    </source>
</evidence>